<keyword evidence="4" id="KW-0109">Calcium transport</keyword>
<dbReference type="GO" id="GO:0015369">
    <property type="term" value="F:calcium:proton antiporter activity"/>
    <property type="evidence" value="ECO:0007669"/>
    <property type="project" value="TreeGrafter"/>
</dbReference>
<dbReference type="GO" id="GO:0005774">
    <property type="term" value="C:vacuolar membrane"/>
    <property type="evidence" value="ECO:0007669"/>
    <property type="project" value="UniProtKB-ARBA"/>
</dbReference>
<dbReference type="OrthoDB" id="26525at2759"/>
<evidence type="ECO:0000313" key="11">
    <source>
        <dbReference type="Proteomes" id="UP001152795"/>
    </source>
</evidence>
<evidence type="ECO:0000256" key="8">
    <source>
        <dbReference type="ARBA" id="ARBA00023136"/>
    </source>
</evidence>
<comment type="subcellular location">
    <subcellularLocation>
        <location evidence="1">Endomembrane system</location>
        <topology evidence="1">Multi-pass membrane protein</topology>
    </subcellularLocation>
</comment>
<dbReference type="InterPro" id="IPR004837">
    <property type="entry name" value="NaCa_Exmemb"/>
</dbReference>
<keyword evidence="6" id="KW-1133">Transmembrane helix</keyword>
<keyword evidence="5" id="KW-0812">Transmembrane</keyword>
<feature type="domain" description="Sodium/calcium exchanger membrane region" evidence="9">
    <location>
        <begin position="69"/>
        <end position="255"/>
    </location>
</feature>
<dbReference type="PANTHER" id="PTHR31503">
    <property type="entry name" value="VACUOLAR CALCIUM ION TRANSPORTER"/>
    <property type="match status" value="1"/>
</dbReference>
<evidence type="ECO:0000256" key="3">
    <source>
        <dbReference type="ARBA" id="ARBA00022449"/>
    </source>
</evidence>
<comment type="caution">
    <text evidence="10">The sequence shown here is derived from an EMBL/GenBank/DDBJ whole genome shotgun (WGS) entry which is preliminary data.</text>
</comment>
<keyword evidence="2" id="KW-0813">Transport</keyword>
<evidence type="ECO:0000259" key="9">
    <source>
        <dbReference type="Pfam" id="PF01699"/>
    </source>
</evidence>
<keyword evidence="11" id="KW-1185">Reference proteome</keyword>
<dbReference type="GO" id="GO:0006874">
    <property type="term" value="P:intracellular calcium ion homeostasis"/>
    <property type="evidence" value="ECO:0007669"/>
    <property type="project" value="TreeGrafter"/>
</dbReference>
<dbReference type="InterPro" id="IPR044880">
    <property type="entry name" value="NCX_ion-bd_dom_sf"/>
</dbReference>
<dbReference type="Proteomes" id="UP001152795">
    <property type="component" value="Unassembled WGS sequence"/>
</dbReference>
<dbReference type="GO" id="GO:0012505">
    <property type="term" value="C:endomembrane system"/>
    <property type="evidence" value="ECO:0007669"/>
    <property type="project" value="UniProtKB-SubCell"/>
</dbReference>
<name>A0A7D9EJZ3_PARCT</name>
<evidence type="ECO:0000256" key="1">
    <source>
        <dbReference type="ARBA" id="ARBA00004127"/>
    </source>
</evidence>
<reference evidence="10" key="1">
    <citation type="submission" date="2020-04" db="EMBL/GenBank/DDBJ databases">
        <authorList>
            <person name="Alioto T."/>
            <person name="Alioto T."/>
            <person name="Gomez Garrido J."/>
        </authorList>
    </citation>
    <scope>NUCLEOTIDE SEQUENCE</scope>
    <source>
        <strain evidence="10">A484AB</strain>
    </source>
</reference>
<keyword evidence="4" id="KW-0106">Calcium</keyword>
<organism evidence="10 11">
    <name type="scientific">Paramuricea clavata</name>
    <name type="common">Red gorgonian</name>
    <name type="synonym">Violescent sea-whip</name>
    <dbReference type="NCBI Taxonomy" id="317549"/>
    <lineage>
        <taxon>Eukaryota</taxon>
        <taxon>Metazoa</taxon>
        <taxon>Cnidaria</taxon>
        <taxon>Anthozoa</taxon>
        <taxon>Octocorallia</taxon>
        <taxon>Malacalcyonacea</taxon>
        <taxon>Plexauridae</taxon>
        <taxon>Paramuricea</taxon>
    </lineage>
</organism>
<evidence type="ECO:0000256" key="7">
    <source>
        <dbReference type="ARBA" id="ARBA00023065"/>
    </source>
</evidence>
<sequence length="555" mass="61279">MVDVRSLSAFVLLAFAFFLSFSVSAEGFGNSTTNITTNITNGSEPEIYDKCKEERFTRYPCSSTIIGNILLIVFYGALLMVAAKLISDGAELLLDLGLPPGIIGGIVLPLLGAVPDSAIIIVSGLKPDAQQQLSVGMGTLAGSTIMLLTIAWGGSLFLGRCDLDESGEAIEETGEGINCRKQGVSLLDSVQKSAIIMLLTSLLYLVVQSADWHWGPKKNPEHGDKTQPEYVKNSALATLILCAISFVAYLVFLLYDNKTAELRALKHQQEEIRRRVIHRFYGIANRNIFGGPRDATDGDAGESEDPEAQKQAAIGLQKKYFKTWQVGKDIKPKEPSEKDPIINKEAENELEEAAEQEENKVLTAVKCSFMLAGGVAMVTIFSDPMCDVLSGITDPANAKSGGSYIAISPFYVSFVVTPICSNASELVSSLLFAAKKKKENVSMTFSQLYGAATMNNTLCLGIFCALVYFKNLEWYYSAEVTVILLVEWFVFIMGYPLTYKFYICFVSPLVMETRSSRILLHIFHYPGRHLGKQCNWMEINHHLCRFLQLERFCPR</sequence>
<evidence type="ECO:0000256" key="6">
    <source>
        <dbReference type="ARBA" id="ARBA00022989"/>
    </source>
</evidence>
<keyword evidence="7" id="KW-0406">Ion transport</keyword>
<accession>A0A7D9EJZ3</accession>
<dbReference type="Pfam" id="PF01699">
    <property type="entry name" value="Na_Ca_ex"/>
    <property type="match status" value="2"/>
</dbReference>
<protein>
    <submittedName>
        <fullName evidence="10">Sodium calcium exchanger NCL2-like isoform X2</fullName>
    </submittedName>
</protein>
<evidence type="ECO:0000256" key="4">
    <source>
        <dbReference type="ARBA" id="ARBA00022568"/>
    </source>
</evidence>
<dbReference type="EMBL" id="CACRXK020007477">
    <property type="protein sequence ID" value="CAB4012352.1"/>
    <property type="molecule type" value="Genomic_DNA"/>
</dbReference>
<evidence type="ECO:0000256" key="5">
    <source>
        <dbReference type="ARBA" id="ARBA00022692"/>
    </source>
</evidence>
<keyword evidence="8" id="KW-0472">Membrane</keyword>
<evidence type="ECO:0000256" key="2">
    <source>
        <dbReference type="ARBA" id="ARBA00022448"/>
    </source>
</evidence>
<keyword evidence="3" id="KW-0050">Antiport</keyword>
<evidence type="ECO:0000313" key="10">
    <source>
        <dbReference type="EMBL" id="CAB4012352.1"/>
    </source>
</evidence>
<dbReference type="Gene3D" id="1.20.1420.30">
    <property type="entry name" value="NCX, central ion-binding region"/>
    <property type="match status" value="1"/>
</dbReference>
<feature type="domain" description="Sodium/calcium exchanger membrane region" evidence="9">
    <location>
        <begin position="370"/>
        <end position="495"/>
    </location>
</feature>
<dbReference type="InterPro" id="IPR004713">
    <property type="entry name" value="CaH_exchang"/>
</dbReference>
<gene>
    <name evidence="10" type="ORF">PACLA_8A086890</name>
</gene>
<proteinExistence type="predicted"/>
<dbReference type="PANTHER" id="PTHR31503:SF36">
    <property type="entry name" value="SODIUM_CALCIUM EXCHANGER MEMBRANE REGION DOMAIN-CONTAINING PROTEIN"/>
    <property type="match status" value="1"/>
</dbReference>
<dbReference type="AlphaFoldDB" id="A0A7D9EJZ3"/>